<feature type="domain" description="SAC" evidence="1">
    <location>
        <begin position="179"/>
        <end position="490"/>
    </location>
</feature>
<dbReference type="RefSeq" id="XP_029235574.1">
    <property type="nucleotide sequence ID" value="XM_029384568.1"/>
</dbReference>
<dbReference type="PANTHER" id="PTHR46817">
    <property type="entry name" value="PHOSPHOINOSITIDE PHOSPHATASE SAC9-RELATED"/>
    <property type="match status" value="1"/>
</dbReference>
<dbReference type="EC" id="3.1.-.-" evidence="2"/>
<dbReference type="GeneID" id="40331723"/>
<dbReference type="EMBL" id="MKGL01000344">
    <property type="protein sequence ID" value="RNF00107.1"/>
    <property type="molecule type" value="Genomic_DNA"/>
</dbReference>
<dbReference type="OrthoDB" id="405996at2759"/>
<protein>
    <submittedName>
        <fullName evidence="2">Putative inositol 5'-phosphatase</fullName>
        <ecNumber evidence="2">3.1.-.-</ecNumber>
    </submittedName>
</protein>
<dbReference type="Proteomes" id="UP000283634">
    <property type="component" value="Unassembled WGS sequence"/>
</dbReference>
<dbReference type="PANTHER" id="PTHR46817:SF1">
    <property type="entry name" value="SAC DOMAIN-CONTAINING PROTEIN"/>
    <property type="match status" value="1"/>
</dbReference>
<evidence type="ECO:0000313" key="3">
    <source>
        <dbReference type="Proteomes" id="UP000283634"/>
    </source>
</evidence>
<dbReference type="OMA" id="VHVDWLN"/>
<keyword evidence="2" id="KW-0378">Hydrolase</keyword>
<dbReference type="GO" id="GO:0016791">
    <property type="term" value="F:phosphatase activity"/>
    <property type="evidence" value="ECO:0007669"/>
    <property type="project" value="InterPro"/>
</dbReference>
<accession>A0A3R7LN11</accession>
<evidence type="ECO:0000259" key="1">
    <source>
        <dbReference type="PROSITE" id="PS50275"/>
    </source>
</evidence>
<organism evidence="2 3">
    <name type="scientific">Trypanosoma rangeli</name>
    <dbReference type="NCBI Taxonomy" id="5698"/>
    <lineage>
        <taxon>Eukaryota</taxon>
        <taxon>Discoba</taxon>
        <taxon>Euglenozoa</taxon>
        <taxon>Kinetoplastea</taxon>
        <taxon>Metakinetoplastina</taxon>
        <taxon>Trypanosomatida</taxon>
        <taxon>Trypanosomatidae</taxon>
        <taxon>Trypanosoma</taxon>
        <taxon>Herpetosoma</taxon>
    </lineage>
</organism>
<proteinExistence type="predicted"/>
<comment type="caution">
    <text evidence="2">The sequence shown here is derived from an EMBL/GenBank/DDBJ whole genome shotgun (WGS) entry which is preliminary data.</text>
</comment>
<dbReference type="AlphaFoldDB" id="A0A3R7LN11"/>
<dbReference type="PROSITE" id="PS50275">
    <property type="entry name" value="SAC"/>
    <property type="match status" value="1"/>
</dbReference>
<dbReference type="VEuPathDB" id="TriTrypDB:TRSC58_03157"/>
<dbReference type="InterPro" id="IPR002013">
    <property type="entry name" value="SAC_dom"/>
</dbReference>
<reference evidence="2 3" key="1">
    <citation type="journal article" date="2018" name="BMC Genomics">
        <title>Genomic comparison of Trypanosoma conorhini and Trypanosoma rangeli to Trypanosoma cruzi strains of high and low virulence.</title>
        <authorList>
            <person name="Bradwell K.R."/>
            <person name="Koparde V.N."/>
            <person name="Matveyev A.V."/>
            <person name="Serrano M.G."/>
            <person name="Alves J.M."/>
            <person name="Parikh H."/>
            <person name="Huang B."/>
            <person name="Lee V."/>
            <person name="Espinosa-Alvarez O."/>
            <person name="Ortiz P.A."/>
            <person name="Costa-Martins A.G."/>
            <person name="Teixeira M.M."/>
            <person name="Buck G.A."/>
        </authorList>
    </citation>
    <scope>NUCLEOTIDE SEQUENCE [LARGE SCALE GENOMIC DNA]</scope>
    <source>
        <strain evidence="2 3">AM80</strain>
    </source>
</reference>
<name>A0A3R7LN11_TRYRA</name>
<keyword evidence="3" id="KW-1185">Reference proteome</keyword>
<gene>
    <name evidence="2" type="ORF">TraAM80_07790</name>
</gene>
<evidence type="ECO:0000313" key="2">
    <source>
        <dbReference type="EMBL" id="RNF00107.1"/>
    </source>
</evidence>
<sequence>MQSGRCPRKRCAIGVKNGLQIVFVTLPKPLDPPPPVEIEPLMFFDDAPPLPLPPPPVRKTAARTTNKWERGWDVVPLVVNGNGEMERWRSVGKGEFSSLKEAYEACGPFESLAEYLAVFGCILLDTLYLLVAKRVEVIASLPFGGMIQRVLSTEWVPLRIPDSVPLCLLSADRRRLGEFQQYSYERGYYYSDDFDLCYPFPFSPPAAAGAAPTLYCNWSEHLQQPFRSHDLSEACSVLLRGFAEEAVVKLKDASSLHMLLLGRQNNLNPGPRYLGRGLNGNNAAGNDHFYEYILWKPNKDDSISFARHTILRGTIPVHWSTQIHRTMAEPSMVFSPNREEVLRGCDAYFEFVFRQLTMLINYDMGSVLLDAAPKLRCMSLLRQNPQNGEGVLARHFLAAVRKSDAVVRRLFHDAKLDLVHLDWLNLVKDYGVDMVAKTFWESTWEFLAPQENEALATVGMLHSDGSVTRRCCQRRFLRVNCADSLDRTNLGCFFTCFQASISMLRSLEIELDHFVDQRPLPPLQGQDDDSQCGLASFSMEGNKMTMDKLFVSTWYEARNPALCPVAVGRALSELYVHNGDVVAQLYTSSAAMHSNLLRNICGLKYTAHNAVIATQRRFENVFEDRSKFRSLELLLGRNKDIHFPSMSQIFLTRPVPLQYWSCAVVALGVPLSVSSFDLAEAVQQALKEIFFLTLPSDNGTSNSSFARGFCISLAEDEAASHKEFLTAVGQVTFEQPPSMAEDDGAVLQYNERVAVIEFDHNRFDMSHVQRFLRARETLQVLNYSVVLAPYAYPIQETDGNSAGFVKKAAISLRSGLKNFVRGLNS</sequence>
<dbReference type="Pfam" id="PF02383">
    <property type="entry name" value="Syja_N"/>
    <property type="match status" value="1"/>
</dbReference>